<keyword evidence="6 7" id="KW-0472">Membrane</keyword>
<dbReference type="Pfam" id="PF03208">
    <property type="entry name" value="PRA1"/>
    <property type="match status" value="1"/>
</dbReference>
<feature type="transmembrane region" description="Helical" evidence="7">
    <location>
        <begin position="92"/>
        <end position="110"/>
    </location>
</feature>
<sequence length="198" mass="22089">MKTGHSSDSTRYGTVPTAPRQMGYFERVRENGEALYAQRRPWRDLISRTAFGRPDSFADAFAHIRKNLGYFRVNYALIILGIVFLSLLWHPISLIVLIIMFVAWGFLYFFRDEPVVVFGRTLNEGIVIVVLSIVTFVAVMLTHATMTFLIGLLIAVVIVVVHAAFRLPEDLFLNEDEAAAGGLLSVVDGSIPVSTARV</sequence>
<organism evidence="8">
    <name type="scientific">Picea sitchensis</name>
    <name type="common">Sitka spruce</name>
    <name type="synonym">Pinus sitchensis</name>
    <dbReference type="NCBI Taxonomy" id="3332"/>
    <lineage>
        <taxon>Eukaryota</taxon>
        <taxon>Viridiplantae</taxon>
        <taxon>Streptophyta</taxon>
        <taxon>Embryophyta</taxon>
        <taxon>Tracheophyta</taxon>
        <taxon>Spermatophyta</taxon>
        <taxon>Pinopsida</taxon>
        <taxon>Pinidae</taxon>
        <taxon>Conifers I</taxon>
        <taxon>Pinales</taxon>
        <taxon>Pinaceae</taxon>
        <taxon>Picea</taxon>
    </lineage>
</organism>
<comment type="subcellular location">
    <subcellularLocation>
        <location evidence="2 7">Membrane</location>
        <topology evidence="2 7">Multi-pass membrane protein</topology>
    </subcellularLocation>
</comment>
<dbReference type="PANTHER" id="PTHR19317">
    <property type="entry name" value="PRENYLATED RAB ACCEPTOR 1-RELATED"/>
    <property type="match status" value="1"/>
</dbReference>
<dbReference type="AlphaFoldDB" id="C0PSJ6"/>
<evidence type="ECO:0000256" key="5">
    <source>
        <dbReference type="ARBA" id="ARBA00022989"/>
    </source>
</evidence>
<feature type="transmembrane region" description="Helical" evidence="7">
    <location>
        <begin position="122"/>
        <end position="141"/>
    </location>
</feature>
<comment type="function">
    <text evidence="1 7">May be involved in both secretory and endocytic intracellular trafficking in the endosomal/prevacuolar compartments.</text>
</comment>
<protein>
    <recommendedName>
        <fullName evidence="7">PRA1 family protein</fullName>
    </recommendedName>
</protein>
<dbReference type="PANTHER" id="PTHR19317:SF84">
    <property type="entry name" value="PRA1 FAMILY PROTEIN"/>
    <property type="match status" value="1"/>
</dbReference>
<evidence type="ECO:0000256" key="7">
    <source>
        <dbReference type="RuleBase" id="RU363107"/>
    </source>
</evidence>
<dbReference type="GO" id="GO:0005794">
    <property type="term" value="C:Golgi apparatus"/>
    <property type="evidence" value="ECO:0007669"/>
    <property type="project" value="TreeGrafter"/>
</dbReference>
<evidence type="ECO:0000256" key="4">
    <source>
        <dbReference type="ARBA" id="ARBA00022692"/>
    </source>
</evidence>
<evidence type="ECO:0000256" key="6">
    <source>
        <dbReference type="ARBA" id="ARBA00023136"/>
    </source>
</evidence>
<keyword evidence="4 7" id="KW-0812">Transmembrane</keyword>
<dbReference type="InterPro" id="IPR004895">
    <property type="entry name" value="Prenylated_rab_accept_PRA1"/>
</dbReference>
<dbReference type="EMBL" id="BT071320">
    <property type="protein sequence ID" value="ACN40786.1"/>
    <property type="molecule type" value="mRNA"/>
</dbReference>
<dbReference type="GO" id="GO:0016020">
    <property type="term" value="C:membrane"/>
    <property type="evidence" value="ECO:0007669"/>
    <property type="project" value="UniProtKB-SubCell"/>
</dbReference>
<name>C0PSJ6_PICSI</name>
<dbReference type="GO" id="GO:0016192">
    <property type="term" value="P:vesicle-mediated transport"/>
    <property type="evidence" value="ECO:0007669"/>
    <property type="project" value="UniProtKB-ARBA"/>
</dbReference>
<reference evidence="8" key="1">
    <citation type="submission" date="2009-02" db="EMBL/GenBank/DDBJ databases">
        <title>Full length sequence-verified cDNA sequences from Sitka spruce (Picea sitchensis).</title>
        <authorList>
            <person name="Reid K.E."/>
            <person name="Liao N."/>
            <person name="Ralph S."/>
            <person name="Kolosova N."/>
            <person name="Oddy C."/>
            <person name="Moore R."/>
            <person name="Mayo M."/>
            <person name="Wagner S."/>
            <person name="King J."/>
            <person name="Yanchuk A."/>
            <person name="Holt R."/>
            <person name="Jones S."/>
            <person name="Marra M."/>
            <person name="Ritland C.E."/>
            <person name="Ritland K."/>
            <person name="Bohlmann J."/>
        </authorList>
    </citation>
    <scope>NUCLEOTIDE SEQUENCE</scope>
    <source>
        <tissue evidence="8">Bark</tissue>
    </source>
</reference>
<feature type="transmembrane region" description="Helical" evidence="7">
    <location>
        <begin position="147"/>
        <end position="165"/>
    </location>
</feature>
<evidence type="ECO:0000256" key="2">
    <source>
        <dbReference type="ARBA" id="ARBA00004141"/>
    </source>
</evidence>
<dbReference type="OMA" id="FRVNYTF"/>
<keyword evidence="7" id="KW-0813">Transport</keyword>
<comment type="similarity">
    <text evidence="3 7">Belongs to the PRA1 family.</text>
</comment>
<evidence type="ECO:0000313" key="8">
    <source>
        <dbReference type="EMBL" id="ACN40786.1"/>
    </source>
</evidence>
<feature type="transmembrane region" description="Helical" evidence="7">
    <location>
        <begin position="69"/>
        <end position="86"/>
    </location>
</feature>
<evidence type="ECO:0000256" key="1">
    <source>
        <dbReference type="ARBA" id="ARBA00002501"/>
    </source>
</evidence>
<keyword evidence="5 7" id="KW-1133">Transmembrane helix</keyword>
<proteinExistence type="evidence at transcript level"/>
<accession>C0PSJ6</accession>
<dbReference type="GO" id="GO:0005783">
    <property type="term" value="C:endoplasmic reticulum"/>
    <property type="evidence" value="ECO:0007669"/>
    <property type="project" value="UniProtKB-ARBA"/>
</dbReference>
<evidence type="ECO:0000256" key="3">
    <source>
        <dbReference type="ARBA" id="ARBA00006483"/>
    </source>
</evidence>